<accession>A0AAW2PI83</accession>
<sequence>MADIVKEILSKPIQCADEIIKSAGRPALSGRNASRSRPRQRNSWPSSGRRRGPAATSTSDPPAASSTTPSKSSIRLSASSSNAAPMASAAFSPSFRQLPSGKYPKNSRIPSATSRGSSACRRRRMTETMSISGCHRSRRMSRFCV</sequence>
<dbReference type="EMBL" id="JACGWJ010000017">
    <property type="protein sequence ID" value="KAL0355995.1"/>
    <property type="molecule type" value="Genomic_DNA"/>
</dbReference>
<comment type="caution">
    <text evidence="2">The sequence shown here is derived from an EMBL/GenBank/DDBJ whole genome shotgun (WGS) entry which is preliminary data.</text>
</comment>
<dbReference type="AlphaFoldDB" id="A0AAW2PI83"/>
<organism evidence="2">
    <name type="scientific">Sesamum radiatum</name>
    <name type="common">Black benniseed</name>
    <dbReference type="NCBI Taxonomy" id="300843"/>
    <lineage>
        <taxon>Eukaryota</taxon>
        <taxon>Viridiplantae</taxon>
        <taxon>Streptophyta</taxon>
        <taxon>Embryophyta</taxon>
        <taxon>Tracheophyta</taxon>
        <taxon>Spermatophyta</taxon>
        <taxon>Magnoliopsida</taxon>
        <taxon>eudicotyledons</taxon>
        <taxon>Gunneridae</taxon>
        <taxon>Pentapetalae</taxon>
        <taxon>asterids</taxon>
        <taxon>lamiids</taxon>
        <taxon>Lamiales</taxon>
        <taxon>Pedaliaceae</taxon>
        <taxon>Sesamum</taxon>
    </lineage>
</organism>
<feature type="compositionally biased region" description="Polar residues" evidence="1">
    <location>
        <begin position="108"/>
        <end position="117"/>
    </location>
</feature>
<protein>
    <submittedName>
        <fullName evidence="2">Uncharacterized protein</fullName>
    </submittedName>
</protein>
<feature type="region of interest" description="Disordered" evidence="1">
    <location>
        <begin position="21"/>
        <end position="136"/>
    </location>
</feature>
<proteinExistence type="predicted"/>
<name>A0AAW2PI83_SESRA</name>
<reference evidence="2" key="1">
    <citation type="submission" date="2020-06" db="EMBL/GenBank/DDBJ databases">
        <authorList>
            <person name="Li T."/>
            <person name="Hu X."/>
            <person name="Zhang T."/>
            <person name="Song X."/>
            <person name="Zhang H."/>
            <person name="Dai N."/>
            <person name="Sheng W."/>
            <person name="Hou X."/>
            <person name="Wei L."/>
        </authorList>
    </citation>
    <scope>NUCLEOTIDE SEQUENCE</scope>
    <source>
        <strain evidence="2">G02</strain>
        <tissue evidence="2">Leaf</tissue>
    </source>
</reference>
<evidence type="ECO:0000256" key="1">
    <source>
        <dbReference type="SAM" id="MobiDB-lite"/>
    </source>
</evidence>
<reference evidence="2" key="2">
    <citation type="journal article" date="2024" name="Plant">
        <title>Genomic evolution and insights into agronomic trait innovations of Sesamum species.</title>
        <authorList>
            <person name="Miao H."/>
            <person name="Wang L."/>
            <person name="Qu L."/>
            <person name="Liu H."/>
            <person name="Sun Y."/>
            <person name="Le M."/>
            <person name="Wang Q."/>
            <person name="Wei S."/>
            <person name="Zheng Y."/>
            <person name="Lin W."/>
            <person name="Duan Y."/>
            <person name="Cao H."/>
            <person name="Xiong S."/>
            <person name="Wang X."/>
            <person name="Wei L."/>
            <person name="Li C."/>
            <person name="Ma Q."/>
            <person name="Ju M."/>
            <person name="Zhao R."/>
            <person name="Li G."/>
            <person name="Mu C."/>
            <person name="Tian Q."/>
            <person name="Mei H."/>
            <person name="Zhang T."/>
            <person name="Gao T."/>
            <person name="Zhang H."/>
        </authorList>
    </citation>
    <scope>NUCLEOTIDE SEQUENCE</scope>
    <source>
        <strain evidence="2">G02</strain>
    </source>
</reference>
<feature type="compositionally biased region" description="Low complexity" evidence="1">
    <location>
        <begin position="53"/>
        <end position="95"/>
    </location>
</feature>
<evidence type="ECO:0000313" key="2">
    <source>
        <dbReference type="EMBL" id="KAL0355995.1"/>
    </source>
</evidence>
<gene>
    <name evidence="2" type="ORF">Sradi_4046400</name>
</gene>